<dbReference type="InterPro" id="IPR002372">
    <property type="entry name" value="PQQ_rpt_dom"/>
</dbReference>
<reference evidence="2" key="1">
    <citation type="submission" date="2020-11" db="EMBL/GenBank/DDBJ databases">
        <title>Sequencing the genomes of 1000 actinobacteria strains.</title>
        <authorList>
            <person name="Klenk H.-P."/>
        </authorList>
    </citation>
    <scope>NUCLEOTIDE SEQUENCE</scope>
    <source>
        <strain evidence="2">DSM 45356</strain>
    </source>
</reference>
<dbReference type="InterPro" id="IPR050458">
    <property type="entry name" value="LolB"/>
</dbReference>
<keyword evidence="2" id="KW-0238">DNA-binding</keyword>
<dbReference type="SUPFAM" id="SSF142921">
    <property type="entry name" value="WGR domain-like"/>
    <property type="match status" value="1"/>
</dbReference>
<dbReference type="InterPro" id="IPR011047">
    <property type="entry name" value="Quinoprotein_ADH-like_sf"/>
</dbReference>
<proteinExistence type="predicted"/>
<dbReference type="SMART" id="SM00320">
    <property type="entry name" value="WD40"/>
    <property type="match status" value="2"/>
</dbReference>
<dbReference type="SMART" id="SM00773">
    <property type="entry name" value="WGR"/>
    <property type="match status" value="1"/>
</dbReference>
<dbReference type="GO" id="GO:0003677">
    <property type="term" value="F:DNA binding"/>
    <property type="evidence" value="ECO:0007669"/>
    <property type="project" value="UniProtKB-KW"/>
</dbReference>
<dbReference type="InterPro" id="IPR008893">
    <property type="entry name" value="WGR_domain"/>
</dbReference>
<dbReference type="Pfam" id="PF13360">
    <property type="entry name" value="PQQ_2"/>
    <property type="match status" value="1"/>
</dbReference>
<dbReference type="PROSITE" id="PS51977">
    <property type="entry name" value="WGR"/>
    <property type="match status" value="1"/>
</dbReference>
<dbReference type="Pfam" id="PF05406">
    <property type="entry name" value="WGR"/>
    <property type="match status" value="1"/>
</dbReference>
<dbReference type="Gene3D" id="2.20.140.10">
    <property type="entry name" value="WGR domain"/>
    <property type="match status" value="1"/>
</dbReference>
<dbReference type="InterPro" id="IPR036930">
    <property type="entry name" value="WGR_dom_sf"/>
</dbReference>
<evidence type="ECO:0000313" key="3">
    <source>
        <dbReference type="Proteomes" id="UP000622552"/>
    </source>
</evidence>
<sequence>MGAQTRYLELSENDGGSHKFYEVRIDGVELTIRFGRIGEQGQAKTSAFPSPDRALAEAEKKIREKMRKGYEEAVQGVRQRRAITRREIVSTRSTANSAPVLWRFRSGTSAFGIFVDDAHAMVGNERGQIYTLTLDGQVTREFQLPDGVKCIVADDDWLYAGCDDGNVYDLGGKAPRVSYEIAKDVDIYWLDIHDGVLGVSDAGGGISVFNHEDEFQWRRPGRGTGGWMVRCDDLGVYQGHSNGVTMYDWETGKELWHEGTQGQVLFGWQESDRLYAGTSRNKVHELTKTGRPVRVYQCDAAVYSCAASPDGRFVFAGDSSSSVYCFDSEGTRLWKLGTGCGSAFSMQYRDERLYIVTTDGSLACIDASEAAIRDAHAGTVPQVRDVKAPKLDAIVPSTTVEVVTTAGDGGIVVECYQDGGELRVRVVSGGFHSDWRVQFPKQIRQAGARYVVDEVRESVRGGFYRAYGDIRRLS</sequence>
<dbReference type="EMBL" id="JADOUF010000001">
    <property type="protein sequence ID" value="MBG6137826.1"/>
    <property type="molecule type" value="Genomic_DNA"/>
</dbReference>
<dbReference type="InterPro" id="IPR001680">
    <property type="entry name" value="WD40_rpt"/>
</dbReference>
<comment type="caution">
    <text evidence="2">The sequence shown here is derived from an EMBL/GenBank/DDBJ whole genome shotgun (WGS) entry which is preliminary data.</text>
</comment>
<dbReference type="Proteomes" id="UP000622552">
    <property type="component" value="Unassembled WGS sequence"/>
</dbReference>
<name>A0A8J7KLC9_9ACTN</name>
<dbReference type="InterPro" id="IPR015943">
    <property type="entry name" value="WD40/YVTN_repeat-like_dom_sf"/>
</dbReference>
<organism evidence="2 3">
    <name type="scientific">Longispora fulva</name>
    <dbReference type="NCBI Taxonomy" id="619741"/>
    <lineage>
        <taxon>Bacteria</taxon>
        <taxon>Bacillati</taxon>
        <taxon>Actinomycetota</taxon>
        <taxon>Actinomycetes</taxon>
        <taxon>Micromonosporales</taxon>
        <taxon>Micromonosporaceae</taxon>
        <taxon>Longispora</taxon>
    </lineage>
</organism>
<gene>
    <name evidence="2" type="ORF">IW245_004020</name>
</gene>
<dbReference type="AlphaFoldDB" id="A0A8J7KLC9"/>
<keyword evidence="3" id="KW-1185">Reference proteome</keyword>
<dbReference type="InterPro" id="IPR049809">
    <property type="entry name" value="YehF/YfeS-like_WGR"/>
</dbReference>
<evidence type="ECO:0000313" key="2">
    <source>
        <dbReference type="EMBL" id="MBG6137826.1"/>
    </source>
</evidence>
<dbReference type="Gene3D" id="2.130.10.10">
    <property type="entry name" value="YVTN repeat-like/Quinoprotein amine dehydrogenase"/>
    <property type="match status" value="2"/>
</dbReference>
<evidence type="ECO:0000259" key="1">
    <source>
        <dbReference type="PROSITE" id="PS51977"/>
    </source>
</evidence>
<dbReference type="PANTHER" id="PTHR30634">
    <property type="entry name" value="OUTER MEMBRANE LOLAB LIPOPROTEIN INSERTION APPARATUS"/>
    <property type="match status" value="1"/>
</dbReference>
<dbReference type="CDD" id="cd07996">
    <property type="entry name" value="WGR_MMR_like"/>
    <property type="match status" value="1"/>
</dbReference>
<accession>A0A8J7KLC9</accession>
<feature type="domain" description="WGR" evidence="1">
    <location>
        <begin position="1"/>
        <end position="83"/>
    </location>
</feature>
<dbReference type="RefSeq" id="WP_197004648.1">
    <property type="nucleotide sequence ID" value="NZ_BONS01000024.1"/>
</dbReference>
<protein>
    <submittedName>
        <fullName evidence="2">Putative DNA-binding WGR domain protein/WD40 repeat protein</fullName>
    </submittedName>
</protein>
<dbReference type="PANTHER" id="PTHR30634:SF13">
    <property type="entry name" value="PROTEIN YEHF"/>
    <property type="match status" value="1"/>
</dbReference>
<dbReference type="SUPFAM" id="SSF50998">
    <property type="entry name" value="Quinoprotein alcohol dehydrogenase-like"/>
    <property type="match status" value="1"/>
</dbReference>